<name>A0A7J0G760_9ERIC</name>
<dbReference type="AlphaFoldDB" id="A0A7J0G760"/>
<feature type="compositionally biased region" description="Basic and acidic residues" evidence="2">
    <location>
        <begin position="312"/>
        <end position="321"/>
    </location>
</feature>
<evidence type="ECO:0000313" key="4">
    <source>
        <dbReference type="Proteomes" id="UP000585474"/>
    </source>
</evidence>
<dbReference type="PANTHER" id="PTHR47357">
    <property type="entry name" value="COP1-INTERACTIVE PROTEIN 1"/>
    <property type="match status" value="1"/>
</dbReference>
<accession>A0A7J0G760</accession>
<gene>
    <name evidence="3" type="ORF">Acr_18g0008040</name>
</gene>
<dbReference type="PANTHER" id="PTHR47357:SF4">
    <property type="entry name" value="MYOSIN HEAVY CHAIN-LIKE PROTEIN"/>
    <property type="match status" value="1"/>
</dbReference>
<feature type="coiled-coil region" evidence="1">
    <location>
        <begin position="349"/>
        <end position="566"/>
    </location>
</feature>
<organism evidence="3 4">
    <name type="scientific">Actinidia rufa</name>
    <dbReference type="NCBI Taxonomy" id="165716"/>
    <lineage>
        <taxon>Eukaryota</taxon>
        <taxon>Viridiplantae</taxon>
        <taxon>Streptophyta</taxon>
        <taxon>Embryophyta</taxon>
        <taxon>Tracheophyta</taxon>
        <taxon>Spermatophyta</taxon>
        <taxon>Magnoliopsida</taxon>
        <taxon>eudicotyledons</taxon>
        <taxon>Gunneridae</taxon>
        <taxon>Pentapetalae</taxon>
        <taxon>asterids</taxon>
        <taxon>Ericales</taxon>
        <taxon>Actinidiaceae</taxon>
        <taxon>Actinidia</taxon>
    </lineage>
</organism>
<reference evidence="3 4" key="1">
    <citation type="submission" date="2019-07" db="EMBL/GenBank/DDBJ databases">
        <title>De Novo Assembly of kiwifruit Actinidia rufa.</title>
        <authorList>
            <person name="Sugita-Konishi S."/>
            <person name="Sato K."/>
            <person name="Mori E."/>
            <person name="Abe Y."/>
            <person name="Kisaki G."/>
            <person name="Hamano K."/>
            <person name="Suezawa K."/>
            <person name="Otani M."/>
            <person name="Fukuda T."/>
            <person name="Manabe T."/>
            <person name="Gomi K."/>
            <person name="Tabuchi M."/>
            <person name="Akimitsu K."/>
            <person name="Kataoka I."/>
        </authorList>
    </citation>
    <scope>NUCLEOTIDE SEQUENCE [LARGE SCALE GENOMIC DNA]</scope>
    <source>
        <strain evidence="4">cv. Fuchu</strain>
    </source>
</reference>
<feature type="coiled-coil region" evidence="1">
    <location>
        <begin position="619"/>
        <end position="646"/>
    </location>
</feature>
<proteinExistence type="predicted"/>
<evidence type="ECO:0000256" key="1">
    <source>
        <dbReference type="SAM" id="Coils"/>
    </source>
</evidence>
<feature type="region of interest" description="Disordered" evidence="2">
    <location>
        <begin position="294"/>
        <end position="325"/>
    </location>
</feature>
<feature type="coiled-coil region" evidence="1">
    <location>
        <begin position="724"/>
        <end position="751"/>
    </location>
</feature>
<dbReference type="Gene3D" id="1.10.287.1490">
    <property type="match status" value="1"/>
</dbReference>
<feature type="compositionally biased region" description="Low complexity" evidence="2">
    <location>
        <begin position="302"/>
        <end position="311"/>
    </location>
</feature>
<dbReference type="OrthoDB" id="10255522at2759"/>
<dbReference type="GO" id="GO:0005200">
    <property type="term" value="F:structural constituent of cytoskeleton"/>
    <property type="evidence" value="ECO:0007669"/>
    <property type="project" value="TreeGrafter"/>
</dbReference>
<comment type="caution">
    <text evidence="3">The sequence shown here is derived from an EMBL/GenBank/DDBJ whole genome shotgun (WGS) entry which is preliminary data.</text>
</comment>
<dbReference type="GO" id="GO:0005856">
    <property type="term" value="C:cytoskeleton"/>
    <property type="evidence" value="ECO:0007669"/>
    <property type="project" value="TreeGrafter"/>
</dbReference>
<keyword evidence="1" id="KW-0175">Coiled coil</keyword>
<evidence type="ECO:0008006" key="5">
    <source>
        <dbReference type="Google" id="ProtNLM"/>
    </source>
</evidence>
<protein>
    <recommendedName>
        <fullName evidence="5">Myosin heavy chain-like protein</fullName>
    </recommendedName>
</protein>
<dbReference type="Proteomes" id="UP000585474">
    <property type="component" value="Unassembled WGS sequence"/>
</dbReference>
<evidence type="ECO:0000313" key="3">
    <source>
        <dbReference type="EMBL" id="GFZ06634.1"/>
    </source>
</evidence>
<evidence type="ECO:0000256" key="2">
    <source>
        <dbReference type="SAM" id="MobiDB-lite"/>
    </source>
</evidence>
<sequence>MIVSKIRRNFPYPSGAADRNVTRWRNRRQNWRSRISGRGLHGIDNGRWRHMESIIRRVSRNINIFRKKAERLNHQRIENQRLKNCENHQRSHVLWNQGVARAVATWEVETRPRRVSSDNSSEIACSNSDNELSRRLSSTLGRCLNITSNVTPEFSSFEKTRHRLRPWLSHRMTSRARRDDIIAQQARGRCVEARGGACGLARRRSNARGRCWWRVRARGEDSVDVLEFGELKIVRGTQCRAKIVKLIKNKNQGKKDGNLTKDSELVELIDDFHKQYQALYALHDNLKGEVKEKVQDLENKDSSSSTSSSDSESYHSVDEASARSSPRHALIQRFAIGGRQLDNVLQQELHSLSSQKSESESSLDKATQEISDFLIQIENLKEKLERKTMDLQRMLEEKEGLERQVKGLELEVGSLRSQKSELEDQLRSKNHEADQLRVEKEGLHIRISELERLVMEKSDELSALQQKFKCLENDSFSQIKALEEELRMMRQELDSLQVEKSQLELQIEREKQESLENLVWMEKQNIELTIKITEHQTTLTGQEEVINKLNEEHKQITDQYLKYKLNFQVAEKKIEETVEEFCKKFEDSLRILSRRIRVADKDQNFVSRGCFEQLHVENKDVYRRTKEKYEVENTDLKERVASTEVAVKRMKEISLTANDMLFGLDAVAMQFEQCSGNFLNRISKASCEVLFAKDWVQRKNKTLKHVQEDVDCLLVQPGTKEAEVLGLREKVWRLENKVRELEKMVKEKKKECWEWGREEKRETIRQLCAWIDYFGTSAPN</sequence>
<dbReference type="EMBL" id="BJWL01000018">
    <property type="protein sequence ID" value="GFZ06634.1"/>
    <property type="molecule type" value="Genomic_DNA"/>
</dbReference>
<keyword evidence="4" id="KW-1185">Reference proteome</keyword>